<dbReference type="AlphaFoldDB" id="A0A6M0QTE0"/>
<name>A0A6M0QTE0_9RHOB</name>
<proteinExistence type="inferred from homology"/>
<comment type="similarity">
    <text evidence="2">Belongs to the metallo-beta-lactamase superfamily.</text>
</comment>
<dbReference type="PANTHER" id="PTHR42978">
    <property type="entry name" value="QUORUM-QUENCHING LACTONASE YTNP-RELATED-RELATED"/>
    <property type="match status" value="1"/>
</dbReference>
<dbReference type="InterPro" id="IPR036866">
    <property type="entry name" value="RibonucZ/Hydroxyglut_hydro"/>
</dbReference>
<reference evidence="7 8" key="1">
    <citation type="submission" date="2020-02" db="EMBL/GenBank/DDBJ databases">
        <authorList>
            <person name="Chen W.-M."/>
        </authorList>
    </citation>
    <scope>NUCLEOTIDE SEQUENCE [LARGE SCALE GENOMIC DNA]</scope>
    <source>
        <strain evidence="7 8">KMS-5</strain>
    </source>
</reference>
<dbReference type="Pfam" id="PF00753">
    <property type="entry name" value="Lactamase_B"/>
    <property type="match status" value="1"/>
</dbReference>
<keyword evidence="5" id="KW-0862">Zinc</keyword>
<evidence type="ECO:0000256" key="4">
    <source>
        <dbReference type="ARBA" id="ARBA00022801"/>
    </source>
</evidence>
<dbReference type="SMART" id="SM00849">
    <property type="entry name" value="Lactamase_B"/>
    <property type="match status" value="1"/>
</dbReference>
<sequence length="252" mass="27264">MTRPAILPGHQLSRLFVLDFGLFDVGPGQRIIGIPGFLLETDLGARVLFDTGFPPDYVTAPEATAARDGLQRFGAFVEFGAANTAEGQLALLGLQAGDISHVILSHGHIDHVGSLPRFSHAMIVLTGVERAEEKPCYFFDVRPLDWPEARYHTISDDTPLCEGVTLLPTPGHTPGHLSAHLALPDGRQVILAADAINRISEPDEGFADAKDPVRAMQSFHRLEALARATGAEIIYGHEPSQWAGLPKAPRPY</sequence>
<dbReference type="GO" id="GO:0016787">
    <property type="term" value="F:hydrolase activity"/>
    <property type="evidence" value="ECO:0007669"/>
    <property type="project" value="UniProtKB-KW"/>
</dbReference>
<organism evidence="7 8">
    <name type="scientific">Tabrizicola oligotrophica</name>
    <dbReference type="NCBI Taxonomy" id="2710650"/>
    <lineage>
        <taxon>Bacteria</taxon>
        <taxon>Pseudomonadati</taxon>
        <taxon>Pseudomonadota</taxon>
        <taxon>Alphaproteobacteria</taxon>
        <taxon>Rhodobacterales</taxon>
        <taxon>Paracoccaceae</taxon>
        <taxon>Tabrizicola</taxon>
    </lineage>
</organism>
<evidence type="ECO:0000256" key="1">
    <source>
        <dbReference type="ARBA" id="ARBA00001947"/>
    </source>
</evidence>
<evidence type="ECO:0000256" key="5">
    <source>
        <dbReference type="ARBA" id="ARBA00022833"/>
    </source>
</evidence>
<dbReference type="Gene3D" id="3.60.15.10">
    <property type="entry name" value="Ribonuclease Z/Hydroxyacylglutathione hydrolase-like"/>
    <property type="match status" value="1"/>
</dbReference>
<comment type="caution">
    <text evidence="7">The sequence shown here is derived from an EMBL/GenBank/DDBJ whole genome shotgun (WGS) entry which is preliminary data.</text>
</comment>
<feature type="domain" description="Metallo-beta-lactamase" evidence="6">
    <location>
        <begin position="33"/>
        <end position="237"/>
    </location>
</feature>
<evidence type="ECO:0000256" key="2">
    <source>
        <dbReference type="ARBA" id="ARBA00007749"/>
    </source>
</evidence>
<accession>A0A6M0QTE0</accession>
<dbReference type="Proteomes" id="UP000477782">
    <property type="component" value="Unassembled WGS sequence"/>
</dbReference>
<keyword evidence="3" id="KW-0479">Metal-binding</keyword>
<protein>
    <submittedName>
        <fullName evidence="7">N-acyl homoserine lactonase family protein</fullName>
    </submittedName>
</protein>
<dbReference type="SUPFAM" id="SSF56281">
    <property type="entry name" value="Metallo-hydrolase/oxidoreductase"/>
    <property type="match status" value="1"/>
</dbReference>
<dbReference type="InterPro" id="IPR051013">
    <property type="entry name" value="MBL_superfamily_lactonases"/>
</dbReference>
<dbReference type="CDD" id="cd07729">
    <property type="entry name" value="AHL_lactonase_MBL-fold"/>
    <property type="match status" value="1"/>
</dbReference>
<keyword evidence="4" id="KW-0378">Hydrolase</keyword>
<keyword evidence="8" id="KW-1185">Reference proteome</keyword>
<comment type="cofactor">
    <cofactor evidence="1">
        <name>Zn(2+)</name>
        <dbReference type="ChEBI" id="CHEBI:29105"/>
    </cofactor>
</comment>
<gene>
    <name evidence="7" type="ORF">G4Z14_10510</name>
</gene>
<evidence type="ECO:0000256" key="3">
    <source>
        <dbReference type="ARBA" id="ARBA00022723"/>
    </source>
</evidence>
<dbReference type="InterPro" id="IPR001279">
    <property type="entry name" value="Metallo-B-lactamas"/>
</dbReference>
<dbReference type="EMBL" id="JAAIVJ010000005">
    <property type="protein sequence ID" value="NEY90728.1"/>
    <property type="molecule type" value="Genomic_DNA"/>
</dbReference>
<evidence type="ECO:0000313" key="8">
    <source>
        <dbReference type="Proteomes" id="UP000477782"/>
    </source>
</evidence>
<dbReference type="PANTHER" id="PTHR42978:SF2">
    <property type="entry name" value="102 KBASES UNSTABLE REGION: FROM 1 TO 119443"/>
    <property type="match status" value="1"/>
</dbReference>
<dbReference type="GO" id="GO:0046872">
    <property type="term" value="F:metal ion binding"/>
    <property type="evidence" value="ECO:0007669"/>
    <property type="project" value="UniProtKB-KW"/>
</dbReference>
<dbReference type="RefSeq" id="WP_164625472.1">
    <property type="nucleotide sequence ID" value="NZ_JAAIVJ010000005.1"/>
</dbReference>
<evidence type="ECO:0000259" key="6">
    <source>
        <dbReference type="SMART" id="SM00849"/>
    </source>
</evidence>
<evidence type="ECO:0000313" key="7">
    <source>
        <dbReference type="EMBL" id="NEY90728.1"/>
    </source>
</evidence>